<name>A0A7X1FP87_9SPHN</name>
<sequence length="178" mass="18634">MKAARLLLAAATVCAGASLLAAPTAPVTVHDTMAGIVDPAADVVWEITNRNVDDLGYGAADKYAAGDWARLYAASSDIRRGAAIIANAPRLRAAAPGAKIADQDQPGATNAADVQRRIDSDPKSIRAHARNLAALAADLEQAAVRRDAKTAQDLAGALDGACEACHLQYWYYNQEPVK</sequence>
<keyword evidence="2" id="KW-0732">Signal</keyword>
<evidence type="ECO:0000256" key="2">
    <source>
        <dbReference type="SAM" id="SignalP"/>
    </source>
</evidence>
<evidence type="ECO:0000313" key="4">
    <source>
        <dbReference type="Proteomes" id="UP000566813"/>
    </source>
</evidence>
<dbReference type="GO" id="GO:0005506">
    <property type="term" value="F:iron ion binding"/>
    <property type="evidence" value="ECO:0007669"/>
    <property type="project" value="InterPro"/>
</dbReference>
<evidence type="ECO:0000256" key="1">
    <source>
        <dbReference type="SAM" id="MobiDB-lite"/>
    </source>
</evidence>
<dbReference type="Proteomes" id="UP000566813">
    <property type="component" value="Unassembled WGS sequence"/>
</dbReference>
<dbReference type="GO" id="GO:0009055">
    <property type="term" value="F:electron transfer activity"/>
    <property type="evidence" value="ECO:0007669"/>
    <property type="project" value="InterPro"/>
</dbReference>
<dbReference type="PROSITE" id="PS51009">
    <property type="entry name" value="CYTCII"/>
    <property type="match status" value="1"/>
</dbReference>
<feature type="region of interest" description="Disordered" evidence="1">
    <location>
        <begin position="97"/>
        <end position="117"/>
    </location>
</feature>
<gene>
    <name evidence="3" type="ORF">H7F51_00670</name>
</gene>
<reference evidence="3 4" key="1">
    <citation type="submission" date="2020-08" db="EMBL/GenBank/DDBJ databases">
        <title>The genome sequence of type strain Novosphingobium flavum NBRC 111647.</title>
        <authorList>
            <person name="Liu Y."/>
        </authorList>
    </citation>
    <scope>NUCLEOTIDE SEQUENCE [LARGE SCALE GENOMIC DNA]</scope>
    <source>
        <strain evidence="3 4">NBRC 111647</strain>
    </source>
</reference>
<dbReference type="RefSeq" id="WP_185662280.1">
    <property type="nucleotide sequence ID" value="NZ_JACLAW010000001.1"/>
</dbReference>
<organism evidence="3 4">
    <name type="scientific">Novosphingobium flavum</name>
    <dbReference type="NCBI Taxonomy" id="1778672"/>
    <lineage>
        <taxon>Bacteria</taxon>
        <taxon>Pseudomonadati</taxon>
        <taxon>Pseudomonadota</taxon>
        <taxon>Alphaproteobacteria</taxon>
        <taxon>Sphingomonadales</taxon>
        <taxon>Sphingomonadaceae</taxon>
        <taxon>Novosphingobium</taxon>
    </lineage>
</organism>
<evidence type="ECO:0000313" key="3">
    <source>
        <dbReference type="EMBL" id="MBC2664022.1"/>
    </source>
</evidence>
<dbReference type="InterPro" id="IPR010980">
    <property type="entry name" value="Cyt_c/b562"/>
</dbReference>
<proteinExistence type="predicted"/>
<feature type="chain" id="PRO_5031313459" evidence="2">
    <location>
        <begin position="22"/>
        <end position="178"/>
    </location>
</feature>
<keyword evidence="4" id="KW-1185">Reference proteome</keyword>
<dbReference type="GO" id="GO:0022900">
    <property type="term" value="P:electron transport chain"/>
    <property type="evidence" value="ECO:0007669"/>
    <property type="project" value="InterPro"/>
</dbReference>
<dbReference type="InterPro" id="IPR002321">
    <property type="entry name" value="Cyt_c_II"/>
</dbReference>
<dbReference type="Pfam" id="PF01322">
    <property type="entry name" value="Cytochrom_C_2"/>
    <property type="match status" value="1"/>
</dbReference>
<dbReference type="EMBL" id="JACLAW010000001">
    <property type="protein sequence ID" value="MBC2664022.1"/>
    <property type="molecule type" value="Genomic_DNA"/>
</dbReference>
<comment type="caution">
    <text evidence="3">The sequence shown here is derived from an EMBL/GenBank/DDBJ whole genome shotgun (WGS) entry which is preliminary data.</text>
</comment>
<protein>
    <submittedName>
        <fullName evidence="3">Cytochrome c</fullName>
    </submittedName>
</protein>
<dbReference type="GO" id="GO:0020037">
    <property type="term" value="F:heme binding"/>
    <property type="evidence" value="ECO:0007669"/>
    <property type="project" value="InterPro"/>
</dbReference>
<dbReference type="SUPFAM" id="SSF47175">
    <property type="entry name" value="Cytochromes"/>
    <property type="match status" value="1"/>
</dbReference>
<accession>A0A7X1FP87</accession>
<dbReference type="Gene3D" id="1.20.120.10">
    <property type="entry name" value="Cytochrome c/b562"/>
    <property type="match status" value="1"/>
</dbReference>
<feature type="signal peptide" evidence="2">
    <location>
        <begin position="1"/>
        <end position="21"/>
    </location>
</feature>
<dbReference type="AlphaFoldDB" id="A0A7X1FP87"/>